<comment type="caution">
    <text evidence="1">The sequence shown here is derived from an EMBL/GenBank/DDBJ whole genome shotgun (WGS) entry which is preliminary data.</text>
</comment>
<dbReference type="AlphaFoldDB" id="A0A3A4B136"/>
<dbReference type="Proteomes" id="UP000265768">
    <property type="component" value="Unassembled WGS sequence"/>
</dbReference>
<sequence>MSVNYTPAFRHKDWIDNVDRVRAAGDNGFNARFHALEAEFATLSQVIAKVNEALQLPAPRPVKFTLTPALITLTDPWEHVSGAVSKPIGSSAASGMMSLSLPHRATITELRACGRKKGGNLFVNVYRQNLAAGSAQELIVGLTLGNGPFDTSNAVTSGDRAKVDNDNYRYYLTAELDSAPTGPDSAVQLTCFQLTCLTP</sequence>
<evidence type="ECO:0000313" key="2">
    <source>
        <dbReference type="Proteomes" id="UP000265768"/>
    </source>
</evidence>
<reference evidence="1 2" key="1">
    <citation type="submission" date="2018-09" db="EMBL/GenBank/DDBJ databases">
        <title>YIM 75507 draft genome.</title>
        <authorList>
            <person name="Tang S."/>
            <person name="Feng Y."/>
        </authorList>
    </citation>
    <scope>NUCLEOTIDE SEQUENCE [LARGE SCALE GENOMIC DNA]</scope>
    <source>
        <strain evidence="1 2">YIM 75507</strain>
    </source>
</reference>
<proteinExistence type="predicted"/>
<gene>
    <name evidence="1" type="ORF">D5H75_01115</name>
</gene>
<name>A0A3A4B136_9ACTN</name>
<organism evidence="1 2">
    <name type="scientific">Bailinhaonella thermotolerans</name>
    <dbReference type="NCBI Taxonomy" id="1070861"/>
    <lineage>
        <taxon>Bacteria</taxon>
        <taxon>Bacillati</taxon>
        <taxon>Actinomycetota</taxon>
        <taxon>Actinomycetes</taxon>
        <taxon>Streptosporangiales</taxon>
        <taxon>Streptosporangiaceae</taxon>
        <taxon>Bailinhaonella</taxon>
    </lineage>
</organism>
<dbReference type="RefSeq" id="WP_119924417.1">
    <property type="nucleotide sequence ID" value="NZ_QZEY01000001.1"/>
</dbReference>
<evidence type="ECO:0000313" key="1">
    <source>
        <dbReference type="EMBL" id="RJL35445.1"/>
    </source>
</evidence>
<protein>
    <submittedName>
        <fullName evidence="1">Uncharacterized protein</fullName>
    </submittedName>
</protein>
<keyword evidence="2" id="KW-1185">Reference proteome</keyword>
<dbReference type="OrthoDB" id="3321691at2"/>
<accession>A0A3A4B136</accession>
<dbReference type="EMBL" id="QZEY01000001">
    <property type="protein sequence ID" value="RJL35445.1"/>
    <property type="molecule type" value="Genomic_DNA"/>
</dbReference>